<keyword evidence="2" id="KW-0378">Hydrolase</keyword>
<evidence type="ECO:0000313" key="6">
    <source>
        <dbReference type="EMBL" id="KAA1397903.1"/>
    </source>
</evidence>
<dbReference type="SUPFAM" id="SSF50494">
    <property type="entry name" value="Trypsin-like serine proteases"/>
    <property type="match status" value="1"/>
</dbReference>
<dbReference type="InterPro" id="IPR036034">
    <property type="entry name" value="PDZ_sf"/>
</dbReference>
<dbReference type="PANTHER" id="PTHR43343">
    <property type="entry name" value="PEPTIDASE S12"/>
    <property type="match status" value="1"/>
</dbReference>
<dbReference type="InterPro" id="IPR009003">
    <property type="entry name" value="Peptidase_S1_PA"/>
</dbReference>
<dbReference type="InterPro" id="IPR001940">
    <property type="entry name" value="Peptidase_S1C"/>
</dbReference>
<dbReference type="Gene3D" id="2.40.10.120">
    <property type="match status" value="1"/>
</dbReference>
<sequence>MPRAAAASASDPTGPCRVTSYAMPVASTAATARSSLTRRAYAMNSQHKLSPLTAFPYQPGLESKTGLNEEHAMNDQPGTTPEPQAQPESPQAQPQAHVRTRRRPGRYGIAAMAGAAILGVSGLTYAAQAGNTPTTAASTTTGLPTQSPSDRNLSVLPLDRQAGSIDQAGTTEATAAQEAGLVYINTTVDYGAGQAAGTGMILTSDGEILTNHHVVEGATAITVQVVSTGKTYQAAVVGYDSTHDVAVLQLKDASGLTTIKPDTSGAVAVGDKVTGVGNANGDGGAASAAAGTVAATDKSITVQSDAGSGPERLSGLIQVSADIIAGDSGGALYDSDGEVIGMNTAASSGSADVTGYAIPIGQALTIAGQIDGGTASSTVHIGSTGFLGVQLVPAAYRQSSGAVVAGTVADSPARAAGITQGSTITQFNGTSISSAADLSTAVAGVDAGKTATVSWTDAAGTSHTATVTLIAGPIG</sequence>
<dbReference type="EMBL" id="SDPQ02000002">
    <property type="protein sequence ID" value="KAA1397903.1"/>
    <property type="molecule type" value="Genomic_DNA"/>
</dbReference>
<keyword evidence="1" id="KW-0645">Protease</keyword>
<dbReference type="Pfam" id="PF13180">
    <property type="entry name" value="PDZ_2"/>
    <property type="match status" value="1"/>
</dbReference>
<keyword evidence="4" id="KW-0812">Transmembrane</keyword>
<comment type="caution">
    <text evidence="6">The sequence shown here is derived from an EMBL/GenBank/DDBJ whole genome shotgun (WGS) entry which is preliminary data.</text>
</comment>
<feature type="region of interest" description="Disordered" evidence="3">
    <location>
        <begin position="70"/>
        <end position="100"/>
    </location>
</feature>
<evidence type="ECO:0000256" key="1">
    <source>
        <dbReference type="ARBA" id="ARBA00022670"/>
    </source>
</evidence>
<keyword evidence="4" id="KW-0472">Membrane</keyword>
<dbReference type="InterPro" id="IPR051201">
    <property type="entry name" value="Chloro_Bact_Ser_Proteases"/>
</dbReference>
<reference evidence="6" key="1">
    <citation type="submission" date="2019-09" db="EMBL/GenBank/DDBJ databases">
        <authorList>
            <person name="Li J."/>
        </authorList>
    </citation>
    <scope>NUCLEOTIDE SEQUENCE [LARGE SCALE GENOMIC DNA]</scope>
    <source>
        <strain evidence="6">JCM 14732</strain>
    </source>
</reference>
<dbReference type="GO" id="GO:0004252">
    <property type="term" value="F:serine-type endopeptidase activity"/>
    <property type="evidence" value="ECO:0007669"/>
    <property type="project" value="InterPro"/>
</dbReference>
<protein>
    <submittedName>
        <fullName evidence="6">Trypsin-like serine protease</fullName>
    </submittedName>
</protein>
<keyword evidence="4" id="KW-1133">Transmembrane helix</keyword>
<evidence type="ECO:0000256" key="2">
    <source>
        <dbReference type="ARBA" id="ARBA00022801"/>
    </source>
</evidence>
<dbReference type="OrthoDB" id="73775at2"/>
<dbReference type="Gene3D" id="2.30.42.10">
    <property type="match status" value="1"/>
</dbReference>
<dbReference type="Proteomes" id="UP000380867">
    <property type="component" value="Unassembled WGS sequence"/>
</dbReference>
<feature type="domain" description="PDZ" evidence="5">
    <location>
        <begin position="385"/>
        <end position="454"/>
    </location>
</feature>
<evidence type="ECO:0000313" key="7">
    <source>
        <dbReference type="Proteomes" id="UP000380867"/>
    </source>
</evidence>
<dbReference type="InterPro" id="IPR001478">
    <property type="entry name" value="PDZ"/>
</dbReference>
<dbReference type="PRINTS" id="PR00834">
    <property type="entry name" value="PROTEASES2C"/>
</dbReference>
<feature type="transmembrane region" description="Helical" evidence="4">
    <location>
        <begin position="107"/>
        <end position="127"/>
    </location>
</feature>
<dbReference type="PANTHER" id="PTHR43343:SF3">
    <property type="entry name" value="PROTEASE DO-LIKE 8, CHLOROPLASTIC"/>
    <property type="match status" value="1"/>
</dbReference>
<feature type="compositionally biased region" description="Low complexity" evidence="3">
    <location>
        <begin position="81"/>
        <end position="96"/>
    </location>
</feature>
<gene>
    <name evidence="6" type="ORF">ESP70_011235</name>
</gene>
<evidence type="ECO:0000256" key="3">
    <source>
        <dbReference type="SAM" id="MobiDB-lite"/>
    </source>
</evidence>
<dbReference type="Pfam" id="PF13365">
    <property type="entry name" value="Trypsin_2"/>
    <property type="match status" value="1"/>
</dbReference>
<keyword evidence="7" id="KW-1185">Reference proteome</keyword>
<name>A0A5M4FGJ0_9ACTN</name>
<dbReference type="AlphaFoldDB" id="A0A5M4FGJ0"/>
<dbReference type="SUPFAM" id="SSF50156">
    <property type="entry name" value="PDZ domain-like"/>
    <property type="match status" value="1"/>
</dbReference>
<dbReference type="GO" id="GO:0006508">
    <property type="term" value="P:proteolysis"/>
    <property type="evidence" value="ECO:0007669"/>
    <property type="project" value="UniProtKB-KW"/>
</dbReference>
<evidence type="ECO:0000256" key="4">
    <source>
        <dbReference type="SAM" id="Phobius"/>
    </source>
</evidence>
<evidence type="ECO:0000259" key="5">
    <source>
        <dbReference type="Pfam" id="PF13180"/>
    </source>
</evidence>
<accession>A0A5M4FGJ0</accession>
<organism evidence="6 7">
    <name type="scientific">Aeromicrobium ginsengisoli</name>
    <dbReference type="NCBI Taxonomy" id="363867"/>
    <lineage>
        <taxon>Bacteria</taxon>
        <taxon>Bacillati</taxon>
        <taxon>Actinomycetota</taxon>
        <taxon>Actinomycetes</taxon>
        <taxon>Propionibacteriales</taxon>
        <taxon>Nocardioidaceae</taxon>
        <taxon>Aeromicrobium</taxon>
    </lineage>
</organism>
<proteinExistence type="predicted"/>